<organism evidence="1 2">
    <name type="scientific">Setomelanomma holmii</name>
    <dbReference type="NCBI Taxonomy" id="210430"/>
    <lineage>
        <taxon>Eukaryota</taxon>
        <taxon>Fungi</taxon>
        <taxon>Dikarya</taxon>
        <taxon>Ascomycota</taxon>
        <taxon>Pezizomycotina</taxon>
        <taxon>Dothideomycetes</taxon>
        <taxon>Pleosporomycetidae</taxon>
        <taxon>Pleosporales</taxon>
        <taxon>Pleosporineae</taxon>
        <taxon>Phaeosphaeriaceae</taxon>
        <taxon>Setomelanomma</taxon>
    </lineage>
</organism>
<protein>
    <submittedName>
        <fullName evidence="1">Uncharacterized protein</fullName>
    </submittedName>
</protein>
<feature type="non-terminal residue" evidence="1">
    <location>
        <position position="1"/>
    </location>
</feature>
<accession>A0A9P4GYR3</accession>
<feature type="non-terminal residue" evidence="1">
    <location>
        <position position="103"/>
    </location>
</feature>
<keyword evidence="2" id="KW-1185">Reference proteome</keyword>
<reference evidence="1" key="1">
    <citation type="journal article" date="2020" name="Stud. Mycol.">
        <title>101 Dothideomycetes genomes: a test case for predicting lifestyles and emergence of pathogens.</title>
        <authorList>
            <person name="Haridas S."/>
            <person name="Albert R."/>
            <person name="Binder M."/>
            <person name="Bloem J."/>
            <person name="Labutti K."/>
            <person name="Salamov A."/>
            <person name="Andreopoulos B."/>
            <person name="Baker S."/>
            <person name="Barry K."/>
            <person name="Bills G."/>
            <person name="Bluhm B."/>
            <person name="Cannon C."/>
            <person name="Castanera R."/>
            <person name="Culley D."/>
            <person name="Daum C."/>
            <person name="Ezra D."/>
            <person name="Gonzalez J."/>
            <person name="Henrissat B."/>
            <person name="Kuo A."/>
            <person name="Liang C."/>
            <person name="Lipzen A."/>
            <person name="Lutzoni F."/>
            <person name="Magnuson J."/>
            <person name="Mondo S."/>
            <person name="Nolan M."/>
            <person name="Ohm R."/>
            <person name="Pangilinan J."/>
            <person name="Park H.-J."/>
            <person name="Ramirez L."/>
            <person name="Alfaro M."/>
            <person name="Sun H."/>
            <person name="Tritt A."/>
            <person name="Yoshinaga Y."/>
            <person name="Zwiers L.-H."/>
            <person name="Turgeon B."/>
            <person name="Goodwin S."/>
            <person name="Spatafora J."/>
            <person name="Crous P."/>
            <person name="Grigoriev I."/>
        </authorList>
    </citation>
    <scope>NUCLEOTIDE SEQUENCE</scope>
    <source>
        <strain evidence="1">CBS 110217</strain>
    </source>
</reference>
<dbReference type="Proteomes" id="UP000799777">
    <property type="component" value="Unassembled WGS sequence"/>
</dbReference>
<evidence type="ECO:0000313" key="1">
    <source>
        <dbReference type="EMBL" id="KAF2023932.1"/>
    </source>
</evidence>
<gene>
    <name evidence="1" type="ORF">EK21DRAFT_19646</name>
</gene>
<evidence type="ECO:0000313" key="2">
    <source>
        <dbReference type="Proteomes" id="UP000799777"/>
    </source>
</evidence>
<sequence length="103" mass="11982">HHLVLRTYKTDWDLKLSGGMIKFCSDHPESSLRFHHLNLTSAKANSLIFTAFLVKHGLRGDTMFVRKLSDSASIQQRLLSMLREKIEQQRLSRMPSNVMFFPH</sequence>
<proteinExistence type="predicted"/>
<name>A0A9P4GYR3_9PLEO</name>
<dbReference type="AlphaFoldDB" id="A0A9P4GYR3"/>
<comment type="caution">
    <text evidence="1">The sequence shown here is derived from an EMBL/GenBank/DDBJ whole genome shotgun (WGS) entry which is preliminary data.</text>
</comment>
<dbReference type="EMBL" id="ML978317">
    <property type="protein sequence ID" value="KAF2023932.1"/>
    <property type="molecule type" value="Genomic_DNA"/>
</dbReference>